<gene>
    <name evidence="2" type="ORF">EV702DRAFT_1252130</name>
</gene>
<protein>
    <submittedName>
        <fullName evidence="2">Uncharacterized protein</fullName>
    </submittedName>
</protein>
<feature type="region of interest" description="Disordered" evidence="1">
    <location>
        <begin position="215"/>
        <end position="234"/>
    </location>
</feature>
<reference evidence="2" key="1">
    <citation type="journal article" date="2020" name="New Phytol.">
        <title>Comparative genomics reveals dynamic genome evolution in host specialist ectomycorrhizal fungi.</title>
        <authorList>
            <person name="Lofgren L.A."/>
            <person name="Nguyen N.H."/>
            <person name="Vilgalys R."/>
            <person name="Ruytinx J."/>
            <person name="Liao H.L."/>
            <person name="Branco S."/>
            <person name="Kuo A."/>
            <person name="LaButti K."/>
            <person name="Lipzen A."/>
            <person name="Andreopoulos W."/>
            <person name="Pangilinan J."/>
            <person name="Riley R."/>
            <person name="Hundley H."/>
            <person name="Na H."/>
            <person name="Barry K."/>
            <person name="Grigoriev I.V."/>
            <person name="Stajich J.E."/>
            <person name="Kennedy P.G."/>
        </authorList>
    </citation>
    <scope>NUCLEOTIDE SEQUENCE</scope>
    <source>
        <strain evidence="2">DOB743</strain>
    </source>
</reference>
<sequence>MSAIISSIFHPCVVTQRSSMELLVYSCEVGQLVMIAYPVSYRGQRIVHEGLFDFLRRRGLTWECFCGLISGQPTPARFINEFISGHTAVRCHHVDNRCGFYLNIDSIYHTAFLESRYEHLPTLLCGRIPDMVSLVTAFRSTPPAELEDVAPTFVGYCGFHETMFPGYPQLRGGLSHIPRFVAGSFITQRAHRRERSYMSSMCMLAQSASARVAQQRASSHVAGSSRTNISQPSEHQQDLLVNLSMGMGVSHYDSIGLLEICNGCGKMFARSVLNKHVLESH</sequence>
<dbReference type="Proteomes" id="UP000714275">
    <property type="component" value="Unassembled WGS sequence"/>
</dbReference>
<evidence type="ECO:0000256" key="1">
    <source>
        <dbReference type="SAM" id="MobiDB-lite"/>
    </source>
</evidence>
<accession>A0A9P6ZJ65</accession>
<name>A0A9P6ZJ65_9AGAM</name>
<dbReference type="EMBL" id="JABBWD010000078">
    <property type="protein sequence ID" value="KAG1768578.1"/>
    <property type="molecule type" value="Genomic_DNA"/>
</dbReference>
<comment type="caution">
    <text evidence="2">The sequence shown here is derived from an EMBL/GenBank/DDBJ whole genome shotgun (WGS) entry which is preliminary data.</text>
</comment>
<keyword evidence="3" id="KW-1185">Reference proteome</keyword>
<dbReference type="AlphaFoldDB" id="A0A9P6ZJ65"/>
<evidence type="ECO:0000313" key="2">
    <source>
        <dbReference type="EMBL" id="KAG1768578.1"/>
    </source>
</evidence>
<dbReference type="OrthoDB" id="2672156at2759"/>
<proteinExistence type="predicted"/>
<organism evidence="2 3">
    <name type="scientific">Suillus placidus</name>
    <dbReference type="NCBI Taxonomy" id="48579"/>
    <lineage>
        <taxon>Eukaryota</taxon>
        <taxon>Fungi</taxon>
        <taxon>Dikarya</taxon>
        <taxon>Basidiomycota</taxon>
        <taxon>Agaricomycotina</taxon>
        <taxon>Agaricomycetes</taxon>
        <taxon>Agaricomycetidae</taxon>
        <taxon>Boletales</taxon>
        <taxon>Suillineae</taxon>
        <taxon>Suillaceae</taxon>
        <taxon>Suillus</taxon>
    </lineage>
</organism>
<feature type="compositionally biased region" description="Polar residues" evidence="1">
    <location>
        <begin position="221"/>
        <end position="234"/>
    </location>
</feature>
<evidence type="ECO:0000313" key="3">
    <source>
        <dbReference type="Proteomes" id="UP000714275"/>
    </source>
</evidence>